<dbReference type="PANTHER" id="PTHR35525:SF3">
    <property type="entry name" value="BLL6575 PROTEIN"/>
    <property type="match status" value="1"/>
</dbReference>
<feature type="domain" description="Zinc finger CGNR" evidence="1">
    <location>
        <begin position="128"/>
        <end position="169"/>
    </location>
</feature>
<protein>
    <recommendedName>
        <fullName evidence="1">Zinc finger CGNR domain-containing protein</fullName>
    </recommendedName>
</protein>
<dbReference type="EMBL" id="CP011112">
    <property type="protein sequence ID" value="AKU14772.1"/>
    <property type="molecule type" value="Genomic_DNA"/>
</dbReference>
<dbReference type="KEGG" id="lmoi:VV02_00915"/>
<evidence type="ECO:0000313" key="3">
    <source>
        <dbReference type="Proteomes" id="UP000066480"/>
    </source>
</evidence>
<keyword evidence="3" id="KW-1185">Reference proteome</keyword>
<dbReference type="Gene3D" id="1.10.3300.10">
    <property type="entry name" value="Jann2411-like domain"/>
    <property type="match status" value="1"/>
</dbReference>
<proteinExistence type="predicted"/>
<accession>A0A0K1JDJ1</accession>
<dbReference type="SUPFAM" id="SSF160904">
    <property type="entry name" value="Jann2411-like"/>
    <property type="match status" value="1"/>
</dbReference>
<name>A0A0K1JDJ1_9MICO</name>
<dbReference type="AlphaFoldDB" id="A0A0K1JDJ1"/>
<organism evidence="2 3">
    <name type="scientific">Luteipulveratus mongoliensis</name>
    <dbReference type="NCBI Taxonomy" id="571913"/>
    <lineage>
        <taxon>Bacteria</taxon>
        <taxon>Bacillati</taxon>
        <taxon>Actinomycetota</taxon>
        <taxon>Actinomycetes</taxon>
        <taxon>Micrococcales</taxon>
        <taxon>Dermacoccaceae</taxon>
        <taxon>Luteipulveratus</taxon>
    </lineage>
</organism>
<sequence length="176" mass="19906">MRVNPYGEEPVRLAVRLVDRPPTTGAELARICNDAGMIVDWTVTDQELADTLRFLDEWQALADVVDEQDRARVLNESLATYATHPSLTDHDGGWHLHYRPNGLSLDLVLRSMISVATALHLVTRGMHRLGRCAEPHCTRVFADFTRPGTQRYCSPRCANRDAVRRHRKRAVAPLVE</sequence>
<dbReference type="OrthoDB" id="3531194at2"/>
<dbReference type="PANTHER" id="PTHR35525">
    <property type="entry name" value="BLL6575 PROTEIN"/>
    <property type="match status" value="1"/>
</dbReference>
<dbReference type="RefSeq" id="WP_052589305.1">
    <property type="nucleotide sequence ID" value="NZ_CP011112.1"/>
</dbReference>
<dbReference type="InterPro" id="IPR021005">
    <property type="entry name" value="Znf_CGNR"/>
</dbReference>
<dbReference type="STRING" id="571913.VV02_00915"/>
<dbReference type="Pfam" id="PF11706">
    <property type="entry name" value="zf-CGNR"/>
    <property type="match status" value="1"/>
</dbReference>
<evidence type="ECO:0000313" key="2">
    <source>
        <dbReference type="EMBL" id="AKU14772.1"/>
    </source>
</evidence>
<dbReference type="InterPro" id="IPR023286">
    <property type="entry name" value="ABATE_dom_sf"/>
</dbReference>
<dbReference type="Proteomes" id="UP000066480">
    <property type="component" value="Chromosome"/>
</dbReference>
<reference evidence="2 3" key="1">
    <citation type="submission" date="2015-03" db="EMBL/GenBank/DDBJ databases">
        <title>Luteipulveratus halotolerans sp. nov., a novel actinobacterium (Dermacoccaceae) from Sarawak, Malaysia.</title>
        <authorList>
            <person name="Juboi H."/>
            <person name="Basik A."/>
            <person name="Shamsul S.S."/>
            <person name="Arnold P."/>
            <person name="Schmitt E.K."/>
            <person name="Sanglier J.-J."/>
            <person name="Yeo T."/>
        </authorList>
    </citation>
    <scope>NUCLEOTIDE SEQUENCE [LARGE SCALE GENOMIC DNA]</scope>
    <source>
        <strain evidence="2 3">MN07-A0370</strain>
    </source>
</reference>
<evidence type="ECO:0000259" key="1">
    <source>
        <dbReference type="Pfam" id="PF11706"/>
    </source>
</evidence>
<dbReference type="InterPro" id="IPR010852">
    <property type="entry name" value="ABATE"/>
</dbReference>
<gene>
    <name evidence="2" type="ORF">VV02_00915</name>
</gene>
<dbReference type="PATRIC" id="fig|571913.6.peg.190"/>